<evidence type="ECO:0000313" key="2">
    <source>
        <dbReference type="Proteomes" id="UP000298061"/>
    </source>
</evidence>
<organism evidence="1 2">
    <name type="scientific">Hericium alpestre</name>
    <dbReference type="NCBI Taxonomy" id="135208"/>
    <lineage>
        <taxon>Eukaryota</taxon>
        <taxon>Fungi</taxon>
        <taxon>Dikarya</taxon>
        <taxon>Basidiomycota</taxon>
        <taxon>Agaricomycotina</taxon>
        <taxon>Agaricomycetes</taxon>
        <taxon>Russulales</taxon>
        <taxon>Hericiaceae</taxon>
        <taxon>Hericium</taxon>
    </lineage>
</organism>
<keyword evidence="2" id="KW-1185">Reference proteome</keyword>
<gene>
    <name evidence="1" type="ORF">EWM64_g4674</name>
</gene>
<dbReference type="Proteomes" id="UP000298061">
    <property type="component" value="Unassembled WGS sequence"/>
</dbReference>
<proteinExistence type="predicted"/>
<name>A0A4Z0A0W3_9AGAM</name>
<dbReference type="EMBL" id="SFCI01000518">
    <property type="protein sequence ID" value="TFY79338.1"/>
    <property type="molecule type" value="Genomic_DNA"/>
</dbReference>
<evidence type="ECO:0008006" key="3">
    <source>
        <dbReference type="Google" id="ProtNLM"/>
    </source>
</evidence>
<accession>A0A4Z0A0W3</accession>
<dbReference type="STRING" id="135208.A0A4Z0A0W3"/>
<sequence>MSELERLYRKYSWPDVLFWIISKIQDKVGAPPPAVLPNYTKSVKLPAPKKYSGQDEDKEFDRWLTSILRWIKWHHIMGDINDKHQMDAIGHYLSGDATEWFTAEVEDPQRSKVDWTFKETIIALYT</sequence>
<dbReference type="AlphaFoldDB" id="A0A4Z0A0W3"/>
<evidence type="ECO:0000313" key="1">
    <source>
        <dbReference type="EMBL" id="TFY79338.1"/>
    </source>
</evidence>
<protein>
    <recommendedName>
        <fullName evidence="3">Retrotransposon gag domain-containing protein</fullName>
    </recommendedName>
</protein>
<comment type="caution">
    <text evidence="1">The sequence shown here is derived from an EMBL/GenBank/DDBJ whole genome shotgun (WGS) entry which is preliminary data.</text>
</comment>
<reference evidence="1 2" key="1">
    <citation type="submission" date="2019-02" db="EMBL/GenBank/DDBJ databases">
        <title>Genome sequencing of the rare red list fungi Hericium alpestre (H. flagellum).</title>
        <authorList>
            <person name="Buettner E."/>
            <person name="Kellner H."/>
        </authorList>
    </citation>
    <scope>NUCLEOTIDE SEQUENCE [LARGE SCALE GENOMIC DNA]</scope>
    <source>
        <strain evidence="1 2">DSM 108284</strain>
    </source>
</reference>
<dbReference type="OrthoDB" id="3060267at2759"/>